<dbReference type="Gene3D" id="1.10.287.180">
    <property type="entry name" value="Transcription elongation factor, GreA/GreB, N-terminal domain"/>
    <property type="match status" value="1"/>
</dbReference>
<dbReference type="InterPro" id="IPR023459">
    <property type="entry name" value="Tscrpt_elong_fac_GreA/B_fam"/>
</dbReference>
<evidence type="ECO:0000256" key="1">
    <source>
        <dbReference type="ARBA" id="ARBA00008213"/>
    </source>
</evidence>
<evidence type="ECO:0000313" key="12">
    <source>
        <dbReference type="EMBL" id="OIO19546.1"/>
    </source>
</evidence>
<gene>
    <name evidence="8" type="primary">greA</name>
    <name evidence="12" type="ORF">AUJ23_01785</name>
</gene>
<dbReference type="AlphaFoldDB" id="A0A1J4U4Z4"/>
<evidence type="ECO:0000256" key="5">
    <source>
        <dbReference type="ARBA" id="ARBA00023163"/>
    </source>
</evidence>
<evidence type="ECO:0000259" key="11">
    <source>
        <dbReference type="Pfam" id="PF03449"/>
    </source>
</evidence>
<evidence type="ECO:0000256" key="9">
    <source>
        <dbReference type="RuleBase" id="RU000556"/>
    </source>
</evidence>
<comment type="similarity">
    <text evidence="1 8 9">Belongs to the GreA/GreB family.</text>
</comment>
<dbReference type="InterPro" id="IPR001437">
    <property type="entry name" value="Tscrpt_elong_fac_GreA/B_C"/>
</dbReference>
<reference evidence="12 13" key="1">
    <citation type="journal article" date="2016" name="Environ. Microbiol.">
        <title>Genomic resolution of a cold subsurface aquifer community provides metabolic insights for novel microbes adapted to high CO concentrations.</title>
        <authorList>
            <person name="Probst A.J."/>
            <person name="Castelle C.J."/>
            <person name="Singh A."/>
            <person name="Brown C.T."/>
            <person name="Anantharaman K."/>
            <person name="Sharon I."/>
            <person name="Hug L.A."/>
            <person name="Burstein D."/>
            <person name="Emerson J.B."/>
            <person name="Thomas B.C."/>
            <person name="Banfield J.F."/>
        </authorList>
    </citation>
    <scope>NUCLEOTIDE SEQUENCE [LARGE SCALE GENOMIC DNA]</scope>
    <source>
        <strain evidence="12">CG1_02_32_51</strain>
    </source>
</reference>
<dbReference type="InterPro" id="IPR006359">
    <property type="entry name" value="Tscrpt_elong_fac_GreA"/>
</dbReference>
<keyword evidence="5 8" id="KW-0804">Transcription</keyword>
<dbReference type="InterPro" id="IPR036953">
    <property type="entry name" value="GreA/GreB_C_sf"/>
</dbReference>
<dbReference type="PIRSF" id="PIRSF006092">
    <property type="entry name" value="GreA_GreB"/>
    <property type="match status" value="1"/>
</dbReference>
<sequence length="153" mass="17063">MTDDIQYMSQSKLNTLKQELKELKEIKIIAIAKRIDEAKQMGDLSENAEYHAARDEMSWTKSRVLELDNLINNAEIISEEKGNKVQIGSTVKVKVNGKEKEYTIVGAQEADPLSGKISNESPLGSAFLGRNKNDEVQATLPAGIQIYKIIDIK</sequence>
<evidence type="ECO:0000256" key="4">
    <source>
        <dbReference type="ARBA" id="ARBA00023125"/>
    </source>
</evidence>
<dbReference type="NCBIfam" id="TIGR01462">
    <property type="entry name" value="greA"/>
    <property type="match status" value="1"/>
</dbReference>
<evidence type="ECO:0000256" key="7">
    <source>
        <dbReference type="ARBA" id="ARBA00030776"/>
    </source>
</evidence>
<dbReference type="Pfam" id="PF03449">
    <property type="entry name" value="GreA_GreB_N"/>
    <property type="match status" value="1"/>
</dbReference>
<accession>A0A1J4U4Z4</accession>
<dbReference type="Proteomes" id="UP000181941">
    <property type="component" value="Unassembled WGS sequence"/>
</dbReference>
<protein>
    <recommendedName>
        <fullName evidence="2 8">Transcription elongation factor GreA</fullName>
    </recommendedName>
    <alternativeName>
        <fullName evidence="7 8">Transcript cleavage factor GreA</fullName>
    </alternativeName>
</protein>
<dbReference type="InterPro" id="IPR022691">
    <property type="entry name" value="Tscrpt_elong_fac_GreA/B_N"/>
</dbReference>
<keyword evidence="3 8" id="KW-0805">Transcription regulation</keyword>
<evidence type="ECO:0000259" key="10">
    <source>
        <dbReference type="Pfam" id="PF01272"/>
    </source>
</evidence>
<evidence type="ECO:0000256" key="2">
    <source>
        <dbReference type="ARBA" id="ARBA00013729"/>
    </source>
</evidence>
<dbReference type="InterPro" id="IPR028624">
    <property type="entry name" value="Tscrpt_elong_fac_GreA/B"/>
</dbReference>
<keyword evidence="4 8" id="KW-0238">DNA-binding</keyword>
<dbReference type="InterPro" id="IPR018151">
    <property type="entry name" value="TF_GreA/GreB_CS"/>
</dbReference>
<feature type="domain" description="Transcription elongation factor GreA/GreB N-terminal" evidence="11">
    <location>
        <begin position="7"/>
        <end position="76"/>
    </location>
</feature>
<dbReference type="FunFam" id="3.10.50.30:FF:000001">
    <property type="entry name" value="Transcription elongation factor GreA"/>
    <property type="match status" value="1"/>
</dbReference>
<dbReference type="SUPFAM" id="SSF46557">
    <property type="entry name" value="GreA transcript cleavage protein, N-terminal domain"/>
    <property type="match status" value="1"/>
</dbReference>
<dbReference type="FunFam" id="1.10.287.180:FF:000001">
    <property type="entry name" value="Transcription elongation factor GreA"/>
    <property type="match status" value="1"/>
</dbReference>
<comment type="function">
    <text evidence="6 8 9">Necessary for efficient RNA polymerase transcription elongation past template-encoded arresting sites. The arresting sites in DNA have the property of trapping a certain fraction of elongating RNA polymerases that pass through, resulting in locked ternary complexes. Cleavage of the nascent transcript by cleavage factors such as GreA or GreB allows the resumption of elongation from the new 3'terminus. GreA releases sequences of 2 to 3 nucleotides.</text>
</comment>
<dbReference type="InterPro" id="IPR036805">
    <property type="entry name" value="Tscrpt_elong_fac_GreA/B_N_sf"/>
</dbReference>
<dbReference type="PROSITE" id="PS00829">
    <property type="entry name" value="GREAB_1"/>
    <property type="match status" value="1"/>
</dbReference>
<proteinExistence type="inferred from homology"/>
<dbReference type="GO" id="GO:0070063">
    <property type="term" value="F:RNA polymerase binding"/>
    <property type="evidence" value="ECO:0007669"/>
    <property type="project" value="InterPro"/>
</dbReference>
<organism evidence="12 13">
    <name type="scientific">Candidatus Magasanikbacteria bacterium CG1_02_32_51</name>
    <dbReference type="NCBI Taxonomy" id="1805238"/>
    <lineage>
        <taxon>Bacteria</taxon>
        <taxon>Candidatus Magasanikiibacteriota</taxon>
    </lineage>
</organism>
<evidence type="ECO:0000313" key="13">
    <source>
        <dbReference type="Proteomes" id="UP000181941"/>
    </source>
</evidence>
<dbReference type="GO" id="GO:0006354">
    <property type="term" value="P:DNA-templated transcription elongation"/>
    <property type="evidence" value="ECO:0007669"/>
    <property type="project" value="TreeGrafter"/>
</dbReference>
<dbReference type="NCBIfam" id="NF001263">
    <property type="entry name" value="PRK00226.1-4"/>
    <property type="match status" value="1"/>
</dbReference>
<dbReference type="EMBL" id="MNVC01000019">
    <property type="protein sequence ID" value="OIO19546.1"/>
    <property type="molecule type" value="Genomic_DNA"/>
</dbReference>
<dbReference type="Gene3D" id="3.10.50.30">
    <property type="entry name" value="Transcription elongation factor, GreA/GreB, C-terminal domain"/>
    <property type="match status" value="1"/>
</dbReference>
<dbReference type="GO" id="GO:0003677">
    <property type="term" value="F:DNA binding"/>
    <property type="evidence" value="ECO:0007669"/>
    <property type="project" value="UniProtKB-UniRule"/>
</dbReference>
<evidence type="ECO:0000256" key="6">
    <source>
        <dbReference type="ARBA" id="ARBA00024916"/>
    </source>
</evidence>
<dbReference type="HAMAP" id="MF_00105">
    <property type="entry name" value="GreA_GreB"/>
    <property type="match status" value="1"/>
</dbReference>
<dbReference type="Pfam" id="PF01272">
    <property type="entry name" value="GreA_GreB"/>
    <property type="match status" value="1"/>
</dbReference>
<feature type="domain" description="Transcription elongation factor GreA/GreB C-terminal" evidence="10">
    <location>
        <begin position="83"/>
        <end position="153"/>
    </location>
</feature>
<dbReference type="PANTHER" id="PTHR30437:SF4">
    <property type="entry name" value="TRANSCRIPTION ELONGATION FACTOR GREA"/>
    <property type="match status" value="1"/>
</dbReference>
<dbReference type="SUPFAM" id="SSF54534">
    <property type="entry name" value="FKBP-like"/>
    <property type="match status" value="1"/>
</dbReference>
<evidence type="ECO:0000256" key="8">
    <source>
        <dbReference type="HAMAP-Rule" id="MF_00105"/>
    </source>
</evidence>
<dbReference type="PANTHER" id="PTHR30437">
    <property type="entry name" value="TRANSCRIPTION ELONGATION FACTOR GREA"/>
    <property type="match status" value="1"/>
</dbReference>
<dbReference type="GO" id="GO:0032784">
    <property type="term" value="P:regulation of DNA-templated transcription elongation"/>
    <property type="evidence" value="ECO:0007669"/>
    <property type="project" value="UniProtKB-UniRule"/>
</dbReference>
<name>A0A1J4U4Z4_9BACT</name>
<comment type="caution">
    <text evidence="12">The sequence shown here is derived from an EMBL/GenBank/DDBJ whole genome shotgun (WGS) entry which is preliminary data.</text>
</comment>
<evidence type="ECO:0000256" key="3">
    <source>
        <dbReference type="ARBA" id="ARBA00023015"/>
    </source>
</evidence>
<dbReference type="STRING" id="1805238.AUJ23_01785"/>